<dbReference type="InterPro" id="IPR015083">
    <property type="entry name" value="NorB/c/GfsB-D-like_docking"/>
</dbReference>
<evidence type="ECO:0000256" key="5">
    <source>
        <dbReference type="ARBA" id="ARBA00023268"/>
    </source>
</evidence>
<evidence type="ECO:0000256" key="3">
    <source>
        <dbReference type="ARBA" id="ARBA00022553"/>
    </source>
</evidence>
<dbReference type="PANTHER" id="PTHR43775:SF51">
    <property type="entry name" value="INACTIVE PHENOLPHTHIOCEROL SYNTHESIS POLYKETIDE SYNTHASE TYPE I PKS1-RELATED"/>
    <property type="match status" value="1"/>
</dbReference>
<evidence type="ECO:0000256" key="2">
    <source>
        <dbReference type="ARBA" id="ARBA00022450"/>
    </source>
</evidence>
<comment type="caution">
    <text evidence="7">The sequence shown here is derived from an EMBL/GenBank/DDBJ whole genome shotgun (WGS) entry which is preliminary data.</text>
</comment>
<evidence type="ECO:0000313" key="8">
    <source>
        <dbReference type="Proteomes" id="UP000763557"/>
    </source>
</evidence>
<dbReference type="InterPro" id="IPR001227">
    <property type="entry name" value="Ac_transferase_dom_sf"/>
</dbReference>
<dbReference type="PROSITE" id="PS00606">
    <property type="entry name" value="KS3_1"/>
    <property type="match status" value="1"/>
</dbReference>
<dbReference type="InterPro" id="IPR018201">
    <property type="entry name" value="Ketoacyl_synth_AS"/>
</dbReference>
<sequence length="679" mass="70799">MTDEKLVEYLKQAAIDLRESRRRVWELESEPIAIVGMACRYPGGVSTPEELWTLLSGGGDAITEFPADRGWDLGSLYDPDPEHRGTSYVREGGFLHDAGEFDAGFFGISPREAVAMDPQQRLMLEVCWEAVERAGIDPATLRGSKTGVFSGLMYTDYSSVTGVSEDVAAFLGSGSDGSVYTGRVAYQFGFEGPAVTVDTACSSSLVALHLAIHALRAGDCSLALAGGITVMSTPVAFVDFSRQQNLARSGEVKAFGAGADGTVLSEGAGMLLVERLSDAERNGHPILAVVRGSAVNQDGASNGMAAPNGPSQQRVIGQALSAAGLEPSDVDVVEAHGTGTSLGDPIEAQALIATYGQNRDNPLWLGSIKSNLGHTQAAAGVAGVIKMILAMRHGVLPKTLHADEPSPHVDWSAGAVSLLSEQQAWPETGRLRRAAVSSFGISGTNAHVILEQAPEAPQAPREIVSAPLVPWVLSARSDDALRAQASRLLAVTGEPVDIGLSLATSRTAHELRAVVLGSHDETLRAGLTALASGESAANVVTGRAVAGKSAFLFTGQGSQRLGMGAGLYEAFPVFAQAYDEVCELLPGVRAVSDQGVLDQTGHAQPAIFALEVALFRLVESWGIKPDFVAGHSIGEIAAAHVVGVLSLADAARLVEARGRLMQALPSGGAMVAVEASEDE</sequence>
<gene>
    <name evidence="7" type="ORF">GC106_45320</name>
</gene>
<dbReference type="InterPro" id="IPR016035">
    <property type="entry name" value="Acyl_Trfase/lysoPLipase"/>
</dbReference>
<keyword evidence="3" id="KW-0597">Phosphoprotein</keyword>
<reference evidence="7 8" key="1">
    <citation type="submission" date="2020-01" db="EMBL/GenBank/DDBJ databases">
        <title>Kibdelosporangium persica a novel Actinomycetes from a hot desert in Iran.</title>
        <authorList>
            <person name="Safaei N."/>
            <person name="Zaburannyi N."/>
            <person name="Mueller R."/>
            <person name="Wink J."/>
        </authorList>
    </citation>
    <scope>NUCLEOTIDE SEQUENCE [LARGE SCALE GENOMIC DNA]</scope>
    <source>
        <strain evidence="7 8">4NS15</strain>
    </source>
</reference>
<dbReference type="InterPro" id="IPR050091">
    <property type="entry name" value="PKS_NRPS_Biosynth_Enz"/>
</dbReference>
<feature type="domain" description="Ketosynthase family 3 (KS3)" evidence="6">
    <location>
        <begin position="29"/>
        <end position="452"/>
    </location>
</feature>
<dbReference type="Proteomes" id="UP000763557">
    <property type="component" value="Unassembled WGS sequence"/>
</dbReference>
<dbReference type="Pfam" id="PF00109">
    <property type="entry name" value="ketoacyl-synt"/>
    <property type="match status" value="1"/>
</dbReference>
<keyword evidence="4" id="KW-0808">Transferase</keyword>
<dbReference type="InterPro" id="IPR014031">
    <property type="entry name" value="Ketoacyl_synth_C"/>
</dbReference>
<comment type="cofactor">
    <cofactor evidence="1">
        <name>pantetheine 4'-phosphate</name>
        <dbReference type="ChEBI" id="CHEBI:47942"/>
    </cofactor>
</comment>
<dbReference type="SMART" id="SM00827">
    <property type="entry name" value="PKS_AT"/>
    <property type="match status" value="1"/>
</dbReference>
<dbReference type="Pfam" id="PF16197">
    <property type="entry name" value="KAsynt_C_assoc"/>
    <property type="match status" value="1"/>
</dbReference>
<dbReference type="RefSeq" id="WP_173134817.1">
    <property type="nucleotide sequence ID" value="NZ_JAAATY010000013.1"/>
</dbReference>
<dbReference type="CDD" id="cd00833">
    <property type="entry name" value="PKS"/>
    <property type="match status" value="1"/>
</dbReference>
<name>A0ABX2F7G4_9PSEU</name>
<dbReference type="InterPro" id="IPR014030">
    <property type="entry name" value="Ketoacyl_synth_N"/>
</dbReference>
<feature type="non-terminal residue" evidence="7">
    <location>
        <position position="679"/>
    </location>
</feature>
<dbReference type="PROSITE" id="PS52004">
    <property type="entry name" value="KS3_2"/>
    <property type="match status" value="1"/>
</dbReference>
<dbReference type="Pfam" id="PF00698">
    <property type="entry name" value="Acyl_transf_1"/>
    <property type="match status" value="1"/>
</dbReference>
<dbReference type="Gene3D" id="3.40.366.10">
    <property type="entry name" value="Malonyl-Coenzyme A Acyl Carrier Protein, domain 2"/>
    <property type="match status" value="1"/>
</dbReference>
<organism evidence="7 8">
    <name type="scientific">Kibdelosporangium persicum</name>
    <dbReference type="NCBI Taxonomy" id="2698649"/>
    <lineage>
        <taxon>Bacteria</taxon>
        <taxon>Bacillati</taxon>
        <taxon>Actinomycetota</taxon>
        <taxon>Actinomycetes</taxon>
        <taxon>Pseudonocardiales</taxon>
        <taxon>Pseudonocardiaceae</taxon>
        <taxon>Kibdelosporangium</taxon>
    </lineage>
</organism>
<dbReference type="InterPro" id="IPR016039">
    <property type="entry name" value="Thiolase-like"/>
</dbReference>
<dbReference type="EMBL" id="JAAATY010000013">
    <property type="protein sequence ID" value="NRN67299.1"/>
    <property type="molecule type" value="Genomic_DNA"/>
</dbReference>
<evidence type="ECO:0000313" key="7">
    <source>
        <dbReference type="EMBL" id="NRN67299.1"/>
    </source>
</evidence>
<dbReference type="Gene3D" id="3.40.47.10">
    <property type="match status" value="1"/>
</dbReference>
<dbReference type="SMART" id="SM00825">
    <property type="entry name" value="PKS_KS"/>
    <property type="match status" value="1"/>
</dbReference>
<dbReference type="Pfam" id="PF02801">
    <property type="entry name" value="Ketoacyl-synt_C"/>
    <property type="match status" value="1"/>
</dbReference>
<dbReference type="SUPFAM" id="SSF52151">
    <property type="entry name" value="FabD/lysophospholipase-like"/>
    <property type="match status" value="1"/>
</dbReference>
<dbReference type="PANTHER" id="PTHR43775">
    <property type="entry name" value="FATTY ACID SYNTHASE"/>
    <property type="match status" value="1"/>
</dbReference>
<evidence type="ECO:0000259" key="6">
    <source>
        <dbReference type="PROSITE" id="PS52004"/>
    </source>
</evidence>
<evidence type="ECO:0000256" key="4">
    <source>
        <dbReference type="ARBA" id="ARBA00022679"/>
    </source>
</evidence>
<dbReference type="InterPro" id="IPR020841">
    <property type="entry name" value="PKS_Beta-ketoAc_synthase_dom"/>
</dbReference>
<accession>A0ABX2F7G4</accession>
<keyword evidence="5" id="KW-0511">Multifunctional enzyme</keyword>
<keyword evidence="2" id="KW-0596">Phosphopantetheine</keyword>
<keyword evidence="8" id="KW-1185">Reference proteome</keyword>
<dbReference type="InterPro" id="IPR032821">
    <property type="entry name" value="PKS_assoc"/>
</dbReference>
<dbReference type="Pfam" id="PF08990">
    <property type="entry name" value="Docking"/>
    <property type="match status" value="1"/>
</dbReference>
<evidence type="ECO:0000256" key="1">
    <source>
        <dbReference type="ARBA" id="ARBA00001957"/>
    </source>
</evidence>
<protein>
    <submittedName>
        <fullName evidence="7">Modular polyketide synthase</fullName>
    </submittedName>
</protein>
<proteinExistence type="predicted"/>
<dbReference type="SUPFAM" id="SSF53901">
    <property type="entry name" value="Thiolase-like"/>
    <property type="match status" value="1"/>
</dbReference>
<dbReference type="InterPro" id="IPR014043">
    <property type="entry name" value="Acyl_transferase_dom"/>
</dbReference>